<comment type="caution">
    <text evidence="1">The sequence shown here is derived from an EMBL/GenBank/DDBJ whole genome shotgun (WGS) entry which is preliminary data.</text>
</comment>
<dbReference type="Proteomes" id="UP000077407">
    <property type="component" value="Unassembled WGS sequence"/>
</dbReference>
<dbReference type="OrthoDB" id="1937703at2"/>
<organism evidence="1 2">
    <name type="scientific">Clostridium ljungdahlii</name>
    <dbReference type="NCBI Taxonomy" id="1538"/>
    <lineage>
        <taxon>Bacteria</taxon>
        <taxon>Bacillati</taxon>
        <taxon>Bacillota</taxon>
        <taxon>Clostridia</taxon>
        <taxon>Eubacteriales</taxon>
        <taxon>Clostridiaceae</taxon>
        <taxon>Clostridium</taxon>
    </lineage>
</organism>
<evidence type="ECO:0000313" key="2">
    <source>
        <dbReference type="Proteomes" id="UP000077407"/>
    </source>
</evidence>
<dbReference type="AlphaFoldDB" id="A0A168PIY5"/>
<proteinExistence type="predicted"/>
<sequence>MLTKKLSISFSKCNKDIYDYLKTKDNISNYICQLIRSKMNNKDILNPEFEGKIEEIIKKVLKENNYSSNNNSPVITNNDVINSLTEDDKSLINDLF</sequence>
<evidence type="ECO:0000313" key="1">
    <source>
        <dbReference type="EMBL" id="OAA87804.1"/>
    </source>
</evidence>
<dbReference type="RefSeq" id="WP_063555406.1">
    <property type="nucleotide sequence ID" value="NZ_LITT01000019.1"/>
</dbReference>
<dbReference type="EMBL" id="LITT01000019">
    <property type="protein sequence ID" value="OAA87804.1"/>
    <property type="molecule type" value="Genomic_DNA"/>
</dbReference>
<dbReference type="PATRIC" id="fig|1538.10.peg.2364"/>
<protein>
    <submittedName>
        <fullName evidence="1">Uncharacterized protein</fullName>
    </submittedName>
</protein>
<gene>
    <name evidence="1" type="ORF">WY13_01919</name>
</gene>
<reference evidence="1 2" key="1">
    <citation type="journal article" date="2015" name="Biotechnol. Bioeng.">
        <title>Genome sequence and phenotypic characterization of Caulobacter segnis.</title>
        <authorList>
            <person name="Patel S."/>
            <person name="Fletcher B."/>
            <person name="Scott D.C."/>
            <person name="Ely B."/>
        </authorList>
    </citation>
    <scope>NUCLEOTIDE SEQUENCE [LARGE SCALE GENOMIC DNA]</scope>
    <source>
        <strain evidence="1 2">ERI-2</strain>
    </source>
</reference>
<accession>A0A168PIY5</accession>
<name>A0A168PIY5_9CLOT</name>